<evidence type="ECO:0000256" key="10">
    <source>
        <dbReference type="ARBA" id="ARBA00022827"/>
    </source>
</evidence>
<dbReference type="SUPFAM" id="SSF82114">
    <property type="entry name" value="Riboflavin kinase-like"/>
    <property type="match status" value="1"/>
</dbReference>
<comment type="function">
    <text evidence="1">Catalyzes the phosphorylation of riboflavin to FMN followed by the adenylation of FMN to FAD.</text>
</comment>
<dbReference type="NCBIfam" id="NF004159">
    <property type="entry name" value="PRK05627.1-2"/>
    <property type="match status" value="1"/>
</dbReference>
<dbReference type="InterPro" id="IPR014729">
    <property type="entry name" value="Rossmann-like_a/b/a_fold"/>
</dbReference>
<evidence type="ECO:0000256" key="1">
    <source>
        <dbReference type="ARBA" id="ARBA00002121"/>
    </source>
</evidence>
<dbReference type="FunFam" id="2.40.30.30:FF:000003">
    <property type="entry name" value="Riboflavin biosynthesis protein"/>
    <property type="match status" value="1"/>
</dbReference>
<keyword evidence="11 15" id="KW-0067">ATP-binding</keyword>
<evidence type="ECO:0000256" key="2">
    <source>
        <dbReference type="ARBA" id="ARBA00004726"/>
    </source>
</evidence>
<evidence type="ECO:0000256" key="5">
    <source>
        <dbReference type="ARBA" id="ARBA00022643"/>
    </source>
</evidence>
<dbReference type="NCBIfam" id="TIGR00083">
    <property type="entry name" value="ribF"/>
    <property type="match status" value="1"/>
</dbReference>
<keyword evidence="8 15" id="KW-0547">Nucleotide-binding</keyword>
<dbReference type="Gene3D" id="3.40.50.620">
    <property type="entry name" value="HUPs"/>
    <property type="match status" value="1"/>
</dbReference>
<dbReference type="UniPathway" id="UPA00277">
    <property type="reaction ID" value="UER00407"/>
</dbReference>
<keyword evidence="10 15" id="KW-0274">FAD</keyword>
<dbReference type="InterPro" id="IPR023468">
    <property type="entry name" value="Riboflavin_kinase"/>
</dbReference>
<dbReference type="Pfam" id="PF06574">
    <property type="entry name" value="FAD_syn"/>
    <property type="match status" value="1"/>
</dbReference>
<comment type="caution">
    <text evidence="17">The sequence shown here is derived from an EMBL/GenBank/DDBJ whole genome shotgun (WGS) entry which is preliminary data.</text>
</comment>
<dbReference type="Proteomes" id="UP000440694">
    <property type="component" value="Unassembled WGS sequence"/>
</dbReference>
<evidence type="ECO:0000256" key="15">
    <source>
        <dbReference type="PIRNR" id="PIRNR004491"/>
    </source>
</evidence>
<evidence type="ECO:0000313" key="18">
    <source>
        <dbReference type="Proteomes" id="UP000440694"/>
    </source>
</evidence>
<dbReference type="PIRSF" id="PIRSF004491">
    <property type="entry name" value="FAD_Synth"/>
    <property type="match status" value="1"/>
</dbReference>
<accession>A0A6I3KKP3</accession>
<evidence type="ECO:0000256" key="12">
    <source>
        <dbReference type="ARBA" id="ARBA00023268"/>
    </source>
</evidence>
<dbReference type="RefSeq" id="WP_154738752.1">
    <property type="nucleotide sequence ID" value="NZ_WMBQ01000001.1"/>
</dbReference>
<comment type="pathway">
    <text evidence="3 15">Cofactor biosynthesis; FMN biosynthesis; FMN from riboflavin (ATP route): step 1/1.</text>
</comment>
<dbReference type="InterPro" id="IPR023465">
    <property type="entry name" value="Riboflavin_kinase_dom_sf"/>
</dbReference>
<dbReference type="GO" id="GO:0005524">
    <property type="term" value="F:ATP binding"/>
    <property type="evidence" value="ECO:0007669"/>
    <property type="project" value="UniProtKB-UniRule"/>
</dbReference>
<evidence type="ECO:0000256" key="7">
    <source>
        <dbReference type="ARBA" id="ARBA00022695"/>
    </source>
</evidence>
<keyword evidence="5 15" id="KW-0288">FMN</keyword>
<dbReference type="InterPro" id="IPR015864">
    <property type="entry name" value="FAD_synthase"/>
</dbReference>
<dbReference type="GO" id="GO:0009231">
    <property type="term" value="P:riboflavin biosynthetic process"/>
    <property type="evidence" value="ECO:0007669"/>
    <property type="project" value="InterPro"/>
</dbReference>
<comment type="similarity">
    <text evidence="15">Belongs to the ribF family.</text>
</comment>
<dbReference type="EC" id="2.7.1.26" evidence="15"/>
<dbReference type="AlphaFoldDB" id="A0A6I3KKP3"/>
<dbReference type="PANTHER" id="PTHR22749">
    <property type="entry name" value="RIBOFLAVIN KINASE/FMN ADENYLYLTRANSFERASE"/>
    <property type="match status" value="1"/>
</dbReference>
<evidence type="ECO:0000256" key="9">
    <source>
        <dbReference type="ARBA" id="ARBA00022777"/>
    </source>
</evidence>
<keyword evidence="18" id="KW-1185">Reference proteome</keyword>
<gene>
    <name evidence="17" type="ORF">GIW81_08180</name>
</gene>
<dbReference type="PANTHER" id="PTHR22749:SF6">
    <property type="entry name" value="RIBOFLAVIN KINASE"/>
    <property type="match status" value="1"/>
</dbReference>
<evidence type="ECO:0000256" key="8">
    <source>
        <dbReference type="ARBA" id="ARBA00022741"/>
    </source>
</evidence>
<comment type="pathway">
    <text evidence="2 15">Cofactor biosynthesis; FAD biosynthesis; FAD from FMN: step 1/1.</text>
</comment>
<keyword evidence="9 15" id="KW-0418">Kinase</keyword>
<comment type="catalytic activity">
    <reaction evidence="14 15">
        <text>FMN + ATP + H(+) = FAD + diphosphate</text>
        <dbReference type="Rhea" id="RHEA:17237"/>
        <dbReference type="ChEBI" id="CHEBI:15378"/>
        <dbReference type="ChEBI" id="CHEBI:30616"/>
        <dbReference type="ChEBI" id="CHEBI:33019"/>
        <dbReference type="ChEBI" id="CHEBI:57692"/>
        <dbReference type="ChEBI" id="CHEBI:58210"/>
        <dbReference type="EC" id="2.7.7.2"/>
    </reaction>
</comment>
<dbReference type="CDD" id="cd02064">
    <property type="entry name" value="FAD_synthetase_N"/>
    <property type="match status" value="1"/>
</dbReference>
<dbReference type="FunFam" id="3.40.50.620:FF:000021">
    <property type="entry name" value="Riboflavin biosynthesis protein"/>
    <property type="match status" value="1"/>
</dbReference>
<dbReference type="GO" id="GO:0009398">
    <property type="term" value="P:FMN biosynthetic process"/>
    <property type="evidence" value="ECO:0007669"/>
    <property type="project" value="UniProtKB-UniRule"/>
</dbReference>
<keyword evidence="12" id="KW-0511">Multifunctional enzyme</keyword>
<proteinExistence type="inferred from homology"/>
<dbReference type="GO" id="GO:0006747">
    <property type="term" value="P:FAD biosynthetic process"/>
    <property type="evidence" value="ECO:0007669"/>
    <property type="project" value="UniProtKB-UniRule"/>
</dbReference>
<evidence type="ECO:0000256" key="11">
    <source>
        <dbReference type="ARBA" id="ARBA00022840"/>
    </source>
</evidence>
<evidence type="ECO:0000259" key="16">
    <source>
        <dbReference type="SMART" id="SM00904"/>
    </source>
</evidence>
<sequence length="308" mass="33255">MLVVQGYKNVPAEARGAAIAIGNFDGVHRGHQALLRAAAAIGRELGVPAGALIFEPHPREFFHPEEPHFHLTTLKQKLELFERAGLALAVVLPFDAKLASLSAEDFVALVVVDGIGARHVVIGHDFFFGRKRGGTPETMQDAGAKYGFGVTIIPPVAEDGEVFSSSSIRLHLAQGDVKGAARLLGRHWRIDGTVVGGAKRGTDLGFPTANIPLPKGTALGHGIYAVRVHLAGEHHDGAAYLGTRPTYDNGMPVLEVFLLDFDGDLYGREIDVEFVDFIRGDRKFDSSEALISQMQADCERIRDILADH</sequence>
<dbReference type="UniPathway" id="UPA00276">
    <property type="reaction ID" value="UER00406"/>
</dbReference>
<dbReference type="InterPro" id="IPR002606">
    <property type="entry name" value="Riboflavin_kinase_bac"/>
</dbReference>
<dbReference type="GO" id="GO:0003919">
    <property type="term" value="F:FMN adenylyltransferase activity"/>
    <property type="evidence" value="ECO:0007669"/>
    <property type="project" value="UniProtKB-UniRule"/>
</dbReference>
<keyword evidence="7 15" id="KW-0548">Nucleotidyltransferase</keyword>
<dbReference type="SUPFAM" id="SSF52374">
    <property type="entry name" value="Nucleotidylyl transferase"/>
    <property type="match status" value="1"/>
</dbReference>
<dbReference type="EC" id="2.7.7.2" evidence="15"/>
<organism evidence="17 18">
    <name type="scientific">Hyphomicrobium album</name>
    <dbReference type="NCBI Taxonomy" id="2665159"/>
    <lineage>
        <taxon>Bacteria</taxon>
        <taxon>Pseudomonadati</taxon>
        <taxon>Pseudomonadota</taxon>
        <taxon>Alphaproteobacteria</taxon>
        <taxon>Hyphomicrobiales</taxon>
        <taxon>Hyphomicrobiaceae</taxon>
        <taxon>Hyphomicrobium</taxon>
    </lineage>
</organism>
<reference evidence="17 18" key="1">
    <citation type="submission" date="2019-11" db="EMBL/GenBank/DDBJ databases">
        <title>Identification of a novel strain.</title>
        <authorList>
            <person name="Xu Q."/>
            <person name="Wang G."/>
        </authorList>
    </citation>
    <scope>NUCLEOTIDE SEQUENCE [LARGE SCALE GENOMIC DNA]</scope>
    <source>
        <strain evidence="18">xq</strain>
    </source>
</reference>
<dbReference type="EMBL" id="WMBQ01000001">
    <property type="protein sequence ID" value="MTD94312.1"/>
    <property type="molecule type" value="Genomic_DNA"/>
</dbReference>
<evidence type="ECO:0000256" key="4">
    <source>
        <dbReference type="ARBA" id="ARBA00022630"/>
    </source>
</evidence>
<evidence type="ECO:0000313" key="17">
    <source>
        <dbReference type="EMBL" id="MTD94312.1"/>
    </source>
</evidence>
<evidence type="ECO:0000256" key="14">
    <source>
        <dbReference type="ARBA" id="ARBA00049494"/>
    </source>
</evidence>
<dbReference type="GO" id="GO:0008531">
    <property type="term" value="F:riboflavin kinase activity"/>
    <property type="evidence" value="ECO:0007669"/>
    <property type="project" value="UniProtKB-UniRule"/>
</dbReference>
<dbReference type="NCBIfam" id="NF004160">
    <property type="entry name" value="PRK05627.1-3"/>
    <property type="match status" value="1"/>
</dbReference>
<keyword evidence="4 15" id="KW-0285">Flavoprotein</keyword>
<name>A0A6I3KKP3_9HYPH</name>
<evidence type="ECO:0000256" key="3">
    <source>
        <dbReference type="ARBA" id="ARBA00005201"/>
    </source>
</evidence>
<comment type="catalytic activity">
    <reaction evidence="13 15">
        <text>riboflavin + ATP = FMN + ADP + H(+)</text>
        <dbReference type="Rhea" id="RHEA:14357"/>
        <dbReference type="ChEBI" id="CHEBI:15378"/>
        <dbReference type="ChEBI" id="CHEBI:30616"/>
        <dbReference type="ChEBI" id="CHEBI:57986"/>
        <dbReference type="ChEBI" id="CHEBI:58210"/>
        <dbReference type="ChEBI" id="CHEBI:456216"/>
        <dbReference type="EC" id="2.7.1.26"/>
    </reaction>
</comment>
<protein>
    <recommendedName>
        <fullName evidence="15">Riboflavin biosynthesis protein</fullName>
    </recommendedName>
    <domain>
        <recommendedName>
            <fullName evidence="15">Riboflavin kinase</fullName>
            <ecNumber evidence="15">2.7.1.26</ecNumber>
        </recommendedName>
        <alternativeName>
            <fullName evidence="15">Flavokinase</fullName>
        </alternativeName>
    </domain>
    <domain>
        <recommendedName>
            <fullName evidence="15">FMN adenylyltransferase</fullName>
            <ecNumber evidence="15">2.7.7.2</ecNumber>
        </recommendedName>
        <alternativeName>
            <fullName evidence="15">FAD pyrophosphorylase</fullName>
        </alternativeName>
        <alternativeName>
            <fullName evidence="15">FAD synthase</fullName>
        </alternativeName>
    </domain>
</protein>
<feature type="domain" description="Riboflavin kinase" evidence="16">
    <location>
        <begin position="183"/>
        <end position="306"/>
    </location>
</feature>
<evidence type="ECO:0000256" key="6">
    <source>
        <dbReference type="ARBA" id="ARBA00022679"/>
    </source>
</evidence>
<dbReference type="Gene3D" id="2.40.30.30">
    <property type="entry name" value="Riboflavin kinase-like"/>
    <property type="match status" value="1"/>
</dbReference>
<dbReference type="Pfam" id="PF01687">
    <property type="entry name" value="Flavokinase"/>
    <property type="match status" value="1"/>
</dbReference>
<dbReference type="InterPro" id="IPR015865">
    <property type="entry name" value="Riboflavin_kinase_bac/euk"/>
</dbReference>
<keyword evidence="6 15" id="KW-0808">Transferase</keyword>
<dbReference type="SMART" id="SM00904">
    <property type="entry name" value="Flavokinase"/>
    <property type="match status" value="1"/>
</dbReference>
<evidence type="ECO:0000256" key="13">
    <source>
        <dbReference type="ARBA" id="ARBA00047880"/>
    </source>
</evidence>